<dbReference type="GO" id="GO:0016787">
    <property type="term" value="F:hydrolase activity"/>
    <property type="evidence" value="ECO:0007669"/>
    <property type="project" value="UniProtKB-KW"/>
</dbReference>
<sequence>MNDKPALHFSHANSFPAGTYRKFLSHFAPHYDIGYIETLGHDPRYPVTDCWPHLVEQTVDFIEQRYQGPVLAVGHSLGGFLSFMAALQRPELFRAVVLLDSPIFGRPVSTALWLGKRFGFIERMTPGQGSLRRRRHWPSIEAATAHFQAKHTFASFDPECLNDYVTTGTVPCEEGVRLKFEPEVEYRIYCGLPHFFPRLRGRLKVPTGFIGGRSSEYVRRSDIVHMRRDFGIELMRIDGGHLFPFERPQATAEAVYTMLGRLGVKGADI</sequence>
<proteinExistence type="predicted"/>
<evidence type="ECO:0000313" key="4">
    <source>
        <dbReference type="Proteomes" id="UP001595791"/>
    </source>
</evidence>
<keyword evidence="4" id="KW-1185">Reference proteome</keyword>
<dbReference type="Proteomes" id="UP001595791">
    <property type="component" value="Unassembled WGS sequence"/>
</dbReference>
<dbReference type="PANTHER" id="PTHR46118">
    <property type="entry name" value="PROTEIN ABHD11"/>
    <property type="match status" value="1"/>
</dbReference>
<dbReference type="RefSeq" id="WP_378161474.1">
    <property type="nucleotide sequence ID" value="NZ_JBHSBU010000001.1"/>
</dbReference>
<evidence type="ECO:0000313" key="3">
    <source>
        <dbReference type="EMBL" id="MFC4158611.1"/>
    </source>
</evidence>
<dbReference type="PANTHER" id="PTHR46118:SF4">
    <property type="entry name" value="PROTEIN ABHD11"/>
    <property type="match status" value="1"/>
</dbReference>
<comment type="caution">
    <text evidence="3">The sequence shown here is derived from an EMBL/GenBank/DDBJ whole genome shotgun (WGS) entry which is preliminary data.</text>
</comment>
<dbReference type="Gene3D" id="3.40.50.1820">
    <property type="entry name" value="alpha/beta hydrolase"/>
    <property type="match status" value="1"/>
</dbReference>
<reference evidence="4" key="1">
    <citation type="journal article" date="2019" name="Int. J. Syst. Evol. Microbiol.">
        <title>The Global Catalogue of Microorganisms (GCM) 10K type strain sequencing project: providing services to taxonomists for standard genome sequencing and annotation.</title>
        <authorList>
            <consortium name="The Broad Institute Genomics Platform"/>
            <consortium name="The Broad Institute Genome Sequencing Center for Infectious Disease"/>
            <person name="Wu L."/>
            <person name="Ma J."/>
        </authorList>
    </citation>
    <scope>NUCLEOTIDE SEQUENCE [LARGE SCALE GENOMIC DNA]</scope>
    <source>
        <strain evidence="4">LMG 29894</strain>
    </source>
</reference>
<dbReference type="SUPFAM" id="SSF53474">
    <property type="entry name" value="alpha/beta-Hydrolases"/>
    <property type="match status" value="1"/>
</dbReference>
<protein>
    <submittedName>
        <fullName evidence="3">Alpha/beta fold hydrolase</fullName>
    </submittedName>
</protein>
<evidence type="ECO:0000256" key="1">
    <source>
        <dbReference type="ARBA" id="ARBA00022801"/>
    </source>
</evidence>
<dbReference type="EMBL" id="JBHSBU010000001">
    <property type="protein sequence ID" value="MFC4158611.1"/>
    <property type="molecule type" value="Genomic_DNA"/>
</dbReference>
<dbReference type="InterPro" id="IPR029058">
    <property type="entry name" value="AB_hydrolase_fold"/>
</dbReference>
<dbReference type="InterPro" id="IPR000073">
    <property type="entry name" value="AB_hydrolase_1"/>
</dbReference>
<organism evidence="3 4">
    <name type="scientific">Chitinimonas lacunae</name>
    <dbReference type="NCBI Taxonomy" id="1963018"/>
    <lineage>
        <taxon>Bacteria</taxon>
        <taxon>Pseudomonadati</taxon>
        <taxon>Pseudomonadota</taxon>
        <taxon>Betaproteobacteria</taxon>
        <taxon>Neisseriales</taxon>
        <taxon>Chitinibacteraceae</taxon>
        <taxon>Chitinimonas</taxon>
    </lineage>
</organism>
<name>A0ABV8MP30_9NEIS</name>
<keyword evidence="1 3" id="KW-0378">Hydrolase</keyword>
<gene>
    <name evidence="3" type="ORF">ACFOW7_04460</name>
</gene>
<dbReference type="Pfam" id="PF12697">
    <property type="entry name" value="Abhydrolase_6"/>
    <property type="match status" value="1"/>
</dbReference>
<evidence type="ECO:0000259" key="2">
    <source>
        <dbReference type="Pfam" id="PF12697"/>
    </source>
</evidence>
<feature type="domain" description="AB hydrolase-1" evidence="2">
    <location>
        <begin position="35"/>
        <end position="254"/>
    </location>
</feature>
<accession>A0ABV8MP30</accession>